<evidence type="ECO:0000256" key="2">
    <source>
        <dbReference type="ARBA" id="ARBA00022485"/>
    </source>
</evidence>
<dbReference type="eggNOG" id="COG0535">
    <property type="taxonomic scope" value="Bacteria"/>
</dbReference>
<protein>
    <submittedName>
        <fullName evidence="9">Radical SAM domain protein</fullName>
    </submittedName>
</protein>
<proteinExistence type="predicted"/>
<keyword evidence="5" id="KW-0408">Iron</keyword>
<dbReference type="GO" id="GO:0003824">
    <property type="term" value="F:catalytic activity"/>
    <property type="evidence" value="ECO:0007669"/>
    <property type="project" value="InterPro"/>
</dbReference>
<dbReference type="InterPro" id="IPR013785">
    <property type="entry name" value="Aldolase_TIM"/>
</dbReference>
<dbReference type="EMBL" id="CP002431">
    <property type="protein sequence ID" value="ADU62624.1"/>
    <property type="molecule type" value="Genomic_DNA"/>
</dbReference>
<dbReference type="PROSITE" id="PS51918">
    <property type="entry name" value="RADICAL_SAM"/>
    <property type="match status" value="1"/>
</dbReference>
<keyword evidence="10" id="KW-1185">Reference proteome</keyword>
<dbReference type="CDD" id="cd01335">
    <property type="entry name" value="Radical_SAM"/>
    <property type="match status" value="1"/>
</dbReference>
<keyword evidence="4" id="KW-0479">Metal-binding</keyword>
<keyword evidence="6" id="KW-0411">Iron-sulfur</keyword>
<dbReference type="HOGENOM" id="CLU_009273_4_1_7"/>
<accession>E6VXB8</accession>
<dbReference type="SFLD" id="SFLDG01067">
    <property type="entry name" value="SPASM/twitch_domain_containing"/>
    <property type="match status" value="1"/>
</dbReference>
<evidence type="ECO:0000256" key="5">
    <source>
        <dbReference type="ARBA" id="ARBA00023004"/>
    </source>
</evidence>
<evidence type="ECO:0000313" key="9">
    <source>
        <dbReference type="EMBL" id="ADU62624.1"/>
    </source>
</evidence>
<reference evidence="9 10" key="2">
    <citation type="journal article" date="2014" name="Genome Announc.">
        <title>Complete Genome Sequence of the Subsurface, Mesophilic Sulfate-Reducing Bacterium Desulfovibrio aespoeensis Aspo-2.</title>
        <authorList>
            <person name="Pedersen K."/>
            <person name="Bengtsson A."/>
            <person name="Edlund J."/>
            <person name="Rabe L."/>
            <person name="Hazen T."/>
            <person name="Chakraborty R."/>
            <person name="Goodwin L."/>
            <person name="Shapiro N."/>
        </authorList>
    </citation>
    <scope>NUCLEOTIDE SEQUENCE [LARGE SCALE GENOMIC DNA]</scope>
    <source>
        <strain evidence="10">ATCC 700646 / DSM 10631 / Aspo-2</strain>
    </source>
</reference>
<dbReference type="RefSeq" id="WP_013514547.1">
    <property type="nucleotide sequence ID" value="NC_014844.1"/>
</dbReference>
<evidence type="ECO:0000256" key="4">
    <source>
        <dbReference type="ARBA" id="ARBA00022723"/>
    </source>
</evidence>
<dbReference type="InterPro" id="IPR023885">
    <property type="entry name" value="4Fe4S-binding_SPASM_dom"/>
</dbReference>
<dbReference type="PANTHER" id="PTHR11228:SF7">
    <property type="entry name" value="PQQA PEPTIDE CYCLASE"/>
    <property type="match status" value="1"/>
</dbReference>
<dbReference type="SMART" id="SM00729">
    <property type="entry name" value="Elp3"/>
    <property type="match status" value="1"/>
</dbReference>
<dbReference type="InterPro" id="IPR007197">
    <property type="entry name" value="rSAM"/>
</dbReference>
<dbReference type="PANTHER" id="PTHR11228">
    <property type="entry name" value="RADICAL SAM DOMAIN PROTEIN"/>
    <property type="match status" value="1"/>
</dbReference>
<evidence type="ECO:0000256" key="7">
    <source>
        <dbReference type="SAM" id="Coils"/>
    </source>
</evidence>
<feature type="coiled-coil region" evidence="7">
    <location>
        <begin position="204"/>
        <end position="234"/>
    </location>
</feature>
<dbReference type="NCBIfam" id="TIGR04085">
    <property type="entry name" value="rSAM_more_4Fe4S"/>
    <property type="match status" value="1"/>
</dbReference>
<dbReference type="Pfam" id="PF13186">
    <property type="entry name" value="SPASM"/>
    <property type="match status" value="1"/>
</dbReference>
<evidence type="ECO:0000256" key="3">
    <source>
        <dbReference type="ARBA" id="ARBA00022691"/>
    </source>
</evidence>
<name>E6VXB8_PSEA9</name>
<comment type="cofactor">
    <cofactor evidence="1">
        <name>[4Fe-4S] cluster</name>
        <dbReference type="ChEBI" id="CHEBI:49883"/>
    </cofactor>
</comment>
<evidence type="ECO:0000256" key="6">
    <source>
        <dbReference type="ARBA" id="ARBA00023014"/>
    </source>
</evidence>
<dbReference type="GO" id="GO:0051539">
    <property type="term" value="F:4 iron, 4 sulfur cluster binding"/>
    <property type="evidence" value="ECO:0007669"/>
    <property type="project" value="UniProtKB-KW"/>
</dbReference>
<dbReference type="CDD" id="cd21123">
    <property type="entry name" value="SPASM_MftC-like"/>
    <property type="match status" value="1"/>
</dbReference>
<dbReference type="KEGG" id="das:Daes_1611"/>
<dbReference type="InterPro" id="IPR006638">
    <property type="entry name" value="Elp3/MiaA/NifB-like_rSAM"/>
</dbReference>
<dbReference type="InterPro" id="IPR050377">
    <property type="entry name" value="Radical_SAM_PqqE_MftC-like"/>
</dbReference>
<dbReference type="Gene3D" id="3.20.20.70">
    <property type="entry name" value="Aldolase class I"/>
    <property type="match status" value="1"/>
</dbReference>
<keyword evidence="3" id="KW-0949">S-adenosyl-L-methionine</keyword>
<dbReference type="STRING" id="643562.Daes_1611"/>
<dbReference type="InterPro" id="IPR058240">
    <property type="entry name" value="rSAM_sf"/>
</dbReference>
<dbReference type="SUPFAM" id="SSF102114">
    <property type="entry name" value="Radical SAM enzymes"/>
    <property type="match status" value="1"/>
</dbReference>
<dbReference type="AlphaFoldDB" id="E6VXB8"/>
<organism evidence="9 10">
    <name type="scientific">Pseudodesulfovibrio aespoeensis (strain ATCC 700646 / DSM 10631 / Aspo-2)</name>
    <name type="common">Desulfovibrio aespoeensis</name>
    <dbReference type="NCBI Taxonomy" id="643562"/>
    <lineage>
        <taxon>Bacteria</taxon>
        <taxon>Pseudomonadati</taxon>
        <taxon>Thermodesulfobacteriota</taxon>
        <taxon>Desulfovibrionia</taxon>
        <taxon>Desulfovibrionales</taxon>
        <taxon>Desulfovibrionaceae</taxon>
    </lineage>
</organism>
<feature type="domain" description="Radical SAM core" evidence="8">
    <location>
        <begin position="12"/>
        <end position="233"/>
    </location>
</feature>
<dbReference type="Pfam" id="PF04055">
    <property type="entry name" value="Radical_SAM"/>
    <property type="match status" value="1"/>
</dbReference>
<gene>
    <name evidence="9" type="ordered locus">Daes_1611</name>
</gene>
<dbReference type="SFLD" id="SFLDG01386">
    <property type="entry name" value="main_SPASM_domain-containing"/>
    <property type="match status" value="1"/>
</dbReference>
<evidence type="ECO:0000256" key="1">
    <source>
        <dbReference type="ARBA" id="ARBA00001966"/>
    </source>
</evidence>
<keyword evidence="7" id="KW-0175">Coiled coil</keyword>
<reference evidence="10" key="1">
    <citation type="submission" date="2010-12" db="EMBL/GenBank/DDBJ databases">
        <title>Complete sequence of Desulfovibrio aespoeensis Aspo-2.</title>
        <authorList>
            <consortium name="US DOE Joint Genome Institute"/>
            <person name="Lucas S."/>
            <person name="Copeland A."/>
            <person name="Lapidus A."/>
            <person name="Cheng J.-F."/>
            <person name="Goodwin L."/>
            <person name="Pitluck S."/>
            <person name="Chertkov O."/>
            <person name="Misra M."/>
            <person name="Detter J.C."/>
            <person name="Han C."/>
            <person name="Tapia R."/>
            <person name="Land M."/>
            <person name="Hauser L."/>
            <person name="Kyrpides N."/>
            <person name="Ivanova N."/>
            <person name="Ovchinnikova G."/>
            <person name="Pedersen K."/>
            <person name="Jagevall S."/>
            <person name="Hazen T."/>
            <person name="Woyke T."/>
        </authorList>
    </citation>
    <scope>NUCLEOTIDE SEQUENCE [LARGE SCALE GENOMIC DNA]</scope>
    <source>
        <strain evidence="10">ATCC 700646 / DSM 10631 / Aspo-2</strain>
    </source>
</reference>
<sequence>MTKITDDTSQVENSGFYIQWHFLESCNLRCRHCYQEDYKAQPVPVAQLDAIYAELSKAISTWKKNGRISLTGGEPFLEFEKLLHLLNKIEKDKAFYWAGILSNGTLIDDKKIAKLTKFKKLKEVQISIDGGTEQVHDLMRGKGSFSKAINGLEKLILVGIPTAVMFTLNQENAGSVADIIDLADRMGIDALTIERYTPLGNSDSDQLKLSADRLKEIYEQIKQKKKQIESSGRKLKIRTSRPLWHLIDESLGGFCPVGYSSLCIMHDGTAYPCRRLPIPIGNVLNDGIFKIWYKSDILWNIRRKNRMTSSCGTCEDLGRCGGCRAAAYAENGDYLAQDPLCWKYKTGESQ</sequence>
<dbReference type="PIRSF" id="PIRSF037420">
    <property type="entry name" value="PQQ_syn_pqqE"/>
    <property type="match status" value="1"/>
</dbReference>
<dbReference type="InterPro" id="IPR017200">
    <property type="entry name" value="PqqE-like"/>
</dbReference>
<dbReference type="Proteomes" id="UP000002191">
    <property type="component" value="Chromosome"/>
</dbReference>
<dbReference type="SFLD" id="SFLDS00029">
    <property type="entry name" value="Radical_SAM"/>
    <property type="match status" value="1"/>
</dbReference>
<dbReference type="GO" id="GO:0046872">
    <property type="term" value="F:metal ion binding"/>
    <property type="evidence" value="ECO:0007669"/>
    <property type="project" value="UniProtKB-KW"/>
</dbReference>
<dbReference type="OrthoDB" id="9782387at2"/>
<evidence type="ECO:0000313" key="10">
    <source>
        <dbReference type="Proteomes" id="UP000002191"/>
    </source>
</evidence>
<evidence type="ECO:0000259" key="8">
    <source>
        <dbReference type="PROSITE" id="PS51918"/>
    </source>
</evidence>
<keyword evidence="2" id="KW-0004">4Fe-4S</keyword>